<evidence type="ECO:0000256" key="1">
    <source>
        <dbReference type="SAM" id="Phobius"/>
    </source>
</evidence>
<reference evidence="2" key="1">
    <citation type="submission" date="2021-02" db="EMBL/GenBank/DDBJ databases">
        <authorList>
            <person name="Steward A R."/>
        </authorList>
    </citation>
    <scope>NUCLEOTIDE SEQUENCE</scope>
</reference>
<dbReference type="FunFam" id="3.40.720.10:FF:000017">
    <property type="entry name" value="Predicted protein"/>
    <property type="match status" value="1"/>
</dbReference>
<comment type="caution">
    <text evidence="2">The sequence shown here is derived from an EMBL/GenBank/DDBJ whole genome shotgun (WGS) entry which is preliminary data.</text>
</comment>
<dbReference type="InterPro" id="IPR004245">
    <property type="entry name" value="DUF229"/>
</dbReference>
<name>A0A821MTJ7_9NEOP</name>
<keyword evidence="1" id="KW-0472">Membrane</keyword>
<dbReference type="Gene3D" id="3.40.720.10">
    <property type="entry name" value="Alkaline Phosphatase, subunit A"/>
    <property type="match status" value="1"/>
</dbReference>
<dbReference type="GO" id="GO:0005615">
    <property type="term" value="C:extracellular space"/>
    <property type="evidence" value="ECO:0007669"/>
    <property type="project" value="TreeGrafter"/>
</dbReference>
<keyword evidence="3" id="KW-1185">Reference proteome</keyword>
<dbReference type="SUPFAM" id="SSF53649">
    <property type="entry name" value="Alkaline phosphatase-like"/>
    <property type="match status" value="1"/>
</dbReference>
<dbReference type="Proteomes" id="UP000663880">
    <property type="component" value="Unassembled WGS sequence"/>
</dbReference>
<dbReference type="AlphaFoldDB" id="A0A821MTJ7"/>
<keyword evidence="1" id="KW-1133">Transmembrane helix</keyword>
<proteinExistence type="predicted"/>
<feature type="transmembrane region" description="Helical" evidence="1">
    <location>
        <begin position="7"/>
        <end position="23"/>
    </location>
</feature>
<evidence type="ECO:0000313" key="2">
    <source>
        <dbReference type="EMBL" id="CAF4774569.1"/>
    </source>
</evidence>
<gene>
    <name evidence="2" type="ORF">PMACD_LOCUS2015</name>
</gene>
<sequence length="621" mass="72110">MNVRRISCAFVIASWITFSLYYYDTICAAMKPGIEILISANKDLSFEEILTYNGTEDYLIKTPGCYIPNYGKTLKFREAKIIKHFCGTRAVFIEKISEEYLFINIDETINEYSKGNDYNCCYQFVTPEVVEGITDQRKIRYSSCVPFKNQTKIELLEEIIVVKCATKLKVVYEDAYIFVKKLKRQKYDDLNQETPWNVLILGMDTMSRARLISSMPKTAQFLRNHHWLDFRAYQKVGYNTFPNVMALLTGRNLSQVHAECHKSLDQCNDIMLWSYFKKAGYYTASGEDFLRLPDTFTRYDGFKNAPTDHYMRPFFLTGENSIGNLVCTKKRPSANHLLDYALDFTNTYKNDKFFGMFWFNSFSHNLNNVPELIDSNLAKFFETFHTNGILNNTFILFLSDHGLRYGEMRVPYESYYEERLPMLYLWVPNDFRRKYEMFKNLLVNQSRLVTPYDIYVTLLSILEIGNNTEENSIACPNCFSIINELSPNRTCSDAHVHEKWCSCHPLTKAINRVATKNAVDAAIEDLYDIIKKIETKKCMQCADLELKKLLRAHTYNTLNATIFVLAFKMTPGDVSYEASVEQRGDNFTVLDTTQTISVYNTRGNCVLNPVHRAYCICVKLC</sequence>
<dbReference type="Pfam" id="PF02995">
    <property type="entry name" value="DUF229"/>
    <property type="match status" value="1"/>
</dbReference>
<dbReference type="PANTHER" id="PTHR10974:SF9">
    <property type="entry name" value="DUF229 DOMAIN CONTAINING PROTEIN-RELATED"/>
    <property type="match status" value="1"/>
</dbReference>
<dbReference type="InterPro" id="IPR017850">
    <property type="entry name" value="Alkaline_phosphatase_core_sf"/>
</dbReference>
<dbReference type="PANTHER" id="PTHR10974">
    <property type="entry name" value="FI08016P-RELATED"/>
    <property type="match status" value="1"/>
</dbReference>
<organism evidence="2 3">
    <name type="scientific">Pieris macdunnoughi</name>
    <dbReference type="NCBI Taxonomy" id="345717"/>
    <lineage>
        <taxon>Eukaryota</taxon>
        <taxon>Metazoa</taxon>
        <taxon>Ecdysozoa</taxon>
        <taxon>Arthropoda</taxon>
        <taxon>Hexapoda</taxon>
        <taxon>Insecta</taxon>
        <taxon>Pterygota</taxon>
        <taxon>Neoptera</taxon>
        <taxon>Endopterygota</taxon>
        <taxon>Lepidoptera</taxon>
        <taxon>Glossata</taxon>
        <taxon>Ditrysia</taxon>
        <taxon>Papilionoidea</taxon>
        <taxon>Pieridae</taxon>
        <taxon>Pierinae</taxon>
        <taxon>Pieris</taxon>
    </lineage>
</organism>
<dbReference type="EMBL" id="CAJOBZ010000003">
    <property type="protein sequence ID" value="CAF4774569.1"/>
    <property type="molecule type" value="Genomic_DNA"/>
</dbReference>
<protein>
    <submittedName>
        <fullName evidence="2">Uncharacterized protein</fullName>
    </submittedName>
</protein>
<accession>A0A821MTJ7</accession>
<evidence type="ECO:0000313" key="3">
    <source>
        <dbReference type="Proteomes" id="UP000663880"/>
    </source>
</evidence>
<dbReference type="CDD" id="cd16021">
    <property type="entry name" value="ALP_like"/>
    <property type="match status" value="1"/>
</dbReference>
<dbReference type="OrthoDB" id="413313at2759"/>
<keyword evidence="1" id="KW-0812">Transmembrane</keyword>